<gene>
    <name evidence="2" type="ORF">F969_00056</name>
</gene>
<reference evidence="2 3" key="1">
    <citation type="submission" date="2013-02" db="EMBL/GenBank/DDBJ databases">
        <title>The Genome Sequence of Acinetobacter sp. NIPH 899.</title>
        <authorList>
            <consortium name="The Broad Institute Genome Sequencing Platform"/>
            <consortium name="The Broad Institute Genome Sequencing Center for Infectious Disease"/>
            <person name="Cerqueira G."/>
            <person name="Feldgarden M."/>
            <person name="Courvalin P."/>
            <person name="Perichon B."/>
            <person name="Grillot-Courvalin C."/>
            <person name="Clermont D."/>
            <person name="Rocha E."/>
            <person name="Yoon E.-J."/>
            <person name="Nemec A."/>
            <person name="Walker B."/>
            <person name="Young S.K."/>
            <person name="Zeng Q."/>
            <person name="Gargeya S."/>
            <person name="Fitzgerald M."/>
            <person name="Haas B."/>
            <person name="Abouelleil A."/>
            <person name="Alvarado L."/>
            <person name="Arachchi H.M."/>
            <person name="Berlin A.M."/>
            <person name="Chapman S.B."/>
            <person name="Dewar J."/>
            <person name="Goldberg J."/>
            <person name="Griggs A."/>
            <person name="Gujja S."/>
            <person name="Hansen M."/>
            <person name="Howarth C."/>
            <person name="Imamovic A."/>
            <person name="Larimer J."/>
            <person name="McCowan C."/>
            <person name="Murphy C."/>
            <person name="Neiman D."/>
            <person name="Pearson M."/>
            <person name="Priest M."/>
            <person name="Roberts A."/>
            <person name="Saif S."/>
            <person name="Shea T."/>
            <person name="Sisk P."/>
            <person name="Sykes S."/>
            <person name="Wortman J."/>
            <person name="Nusbaum C."/>
            <person name="Birren B."/>
        </authorList>
    </citation>
    <scope>NUCLEOTIDE SEQUENCE [LARGE SCALE GENOMIC DNA]</scope>
    <source>
        <strain evidence="2 3">NIPH 899</strain>
    </source>
</reference>
<dbReference type="EMBL" id="APPE01000006">
    <property type="protein sequence ID" value="ENV00970.1"/>
    <property type="molecule type" value="Genomic_DNA"/>
</dbReference>
<keyword evidence="1" id="KW-0812">Transmembrane</keyword>
<proteinExistence type="predicted"/>
<name>N8X1F1_9GAMM</name>
<feature type="transmembrane region" description="Helical" evidence="1">
    <location>
        <begin position="6"/>
        <end position="27"/>
    </location>
</feature>
<comment type="caution">
    <text evidence="2">The sequence shown here is derived from an EMBL/GenBank/DDBJ whole genome shotgun (WGS) entry which is preliminary data.</text>
</comment>
<dbReference type="AlphaFoldDB" id="N8X1F1"/>
<evidence type="ECO:0000256" key="1">
    <source>
        <dbReference type="SAM" id="Phobius"/>
    </source>
</evidence>
<dbReference type="RefSeq" id="WP_004787926.1">
    <property type="nucleotide sequence ID" value="NZ_JAHPWV010000077.1"/>
</dbReference>
<evidence type="ECO:0000313" key="2">
    <source>
        <dbReference type="EMBL" id="ENV00970.1"/>
    </source>
</evidence>
<dbReference type="HOGENOM" id="CLU_3021362_0_0_6"/>
<sequence>MKYITLRNIVALILSWIISTAAFLGLLRVHDYEQAQHNEYVAAWVQQVEQEQITE</sequence>
<protein>
    <submittedName>
        <fullName evidence="2">Uncharacterized protein</fullName>
    </submittedName>
</protein>
<evidence type="ECO:0000313" key="3">
    <source>
        <dbReference type="Proteomes" id="UP000013070"/>
    </source>
</evidence>
<dbReference type="Proteomes" id="UP000013070">
    <property type="component" value="Unassembled WGS sequence"/>
</dbReference>
<keyword evidence="1" id="KW-0472">Membrane</keyword>
<keyword evidence="3" id="KW-1185">Reference proteome</keyword>
<accession>N8X1F1</accession>
<dbReference type="PATRIC" id="fig|1217710.3.peg.49"/>
<organism evidence="2 3">
    <name type="scientific">Acinetobacter variabilis</name>
    <dbReference type="NCBI Taxonomy" id="70346"/>
    <lineage>
        <taxon>Bacteria</taxon>
        <taxon>Pseudomonadati</taxon>
        <taxon>Pseudomonadota</taxon>
        <taxon>Gammaproteobacteria</taxon>
        <taxon>Moraxellales</taxon>
        <taxon>Moraxellaceae</taxon>
        <taxon>Acinetobacter</taxon>
    </lineage>
</organism>
<keyword evidence="1" id="KW-1133">Transmembrane helix</keyword>